<feature type="compositionally biased region" description="Polar residues" evidence="6">
    <location>
        <begin position="48"/>
        <end position="57"/>
    </location>
</feature>
<feature type="region of interest" description="Disordered" evidence="6">
    <location>
        <begin position="1"/>
        <end position="57"/>
    </location>
</feature>
<organism evidence="8 9">
    <name type="scientific">Bugula neritina</name>
    <name type="common">Brown bryozoan</name>
    <name type="synonym">Sertularia neritina</name>
    <dbReference type="NCBI Taxonomy" id="10212"/>
    <lineage>
        <taxon>Eukaryota</taxon>
        <taxon>Metazoa</taxon>
        <taxon>Spiralia</taxon>
        <taxon>Lophotrochozoa</taxon>
        <taxon>Bryozoa</taxon>
        <taxon>Gymnolaemata</taxon>
        <taxon>Cheilostomatida</taxon>
        <taxon>Flustrina</taxon>
        <taxon>Buguloidea</taxon>
        <taxon>Bugulidae</taxon>
        <taxon>Bugula</taxon>
    </lineage>
</organism>
<feature type="compositionally biased region" description="Low complexity" evidence="6">
    <location>
        <begin position="159"/>
        <end position="181"/>
    </location>
</feature>
<dbReference type="GO" id="GO:0003729">
    <property type="term" value="F:mRNA binding"/>
    <property type="evidence" value="ECO:0007669"/>
    <property type="project" value="InterPro"/>
</dbReference>
<feature type="zinc finger region" description="C3H1-type" evidence="5">
    <location>
        <begin position="107"/>
        <end position="135"/>
    </location>
</feature>
<dbReference type="Gene3D" id="4.10.1000.10">
    <property type="entry name" value="Zinc finger, CCCH-type"/>
    <property type="match status" value="2"/>
</dbReference>
<accession>A0A7J7JUZ2</accession>
<dbReference type="GO" id="GO:0008270">
    <property type="term" value="F:zinc ion binding"/>
    <property type="evidence" value="ECO:0007669"/>
    <property type="project" value="UniProtKB-KW"/>
</dbReference>
<evidence type="ECO:0000259" key="7">
    <source>
        <dbReference type="PROSITE" id="PS50103"/>
    </source>
</evidence>
<dbReference type="PANTHER" id="PTHR12547:SF18">
    <property type="entry name" value="PROTEIN TIS11"/>
    <property type="match status" value="1"/>
</dbReference>
<name>A0A7J7JUZ2_BUGNE</name>
<protein>
    <recommendedName>
        <fullName evidence="7">C3H1-type domain-containing protein</fullName>
    </recommendedName>
</protein>
<keyword evidence="2" id="KW-0677">Repeat</keyword>
<dbReference type="EMBL" id="VXIV02001786">
    <property type="protein sequence ID" value="KAF6029797.1"/>
    <property type="molecule type" value="Genomic_DNA"/>
</dbReference>
<keyword evidence="1 5" id="KW-0479">Metal-binding</keyword>
<dbReference type="Proteomes" id="UP000593567">
    <property type="component" value="Unassembled WGS sequence"/>
</dbReference>
<evidence type="ECO:0000256" key="1">
    <source>
        <dbReference type="ARBA" id="ARBA00022723"/>
    </source>
</evidence>
<dbReference type="PROSITE" id="PS50103">
    <property type="entry name" value="ZF_C3H1"/>
    <property type="match status" value="2"/>
</dbReference>
<feature type="zinc finger region" description="C3H1-type" evidence="5">
    <location>
        <begin position="199"/>
        <end position="226"/>
    </location>
</feature>
<keyword evidence="4 5" id="KW-0862">Zinc</keyword>
<evidence type="ECO:0000313" key="8">
    <source>
        <dbReference type="EMBL" id="KAF6029797.1"/>
    </source>
</evidence>
<reference evidence="8" key="1">
    <citation type="submission" date="2020-06" db="EMBL/GenBank/DDBJ databases">
        <title>Draft genome of Bugula neritina, a colonial animal packing powerful symbionts and potential medicines.</title>
        <authorList>
            <person name="Rayko M."/>
        </authorList>
    </citation>
    <scope>NUCLEOTIDE SEQUENCE [LARGE SCALE GENOMIC DNA]</scope>
    <source>
        <strain evidence="8">Kwan_BN1</strain>
    </source>
</reference>
<feature type="region of interest" description="Disordered" evidence="6">
    <location>
        <begin position="150"/>
        <end position="195"/>
    </location>
</feature>
<dbReference type="InterPro" id="IPR045877">
    <property type="entry name" value="ZFP36-like"/>
</dbReference>
<feature type="domain" description="C3H1-type" evidence="7">
    <location>
        <begin position="199"/>
        <end position="226"/>
    </location>
</feature>
<dbReference type="InterPro" id="IPR000571">
    <property type="entry name" value="Znf_CCCH"/>
</dbReference>
<feature type="region of interest" description="Disordered" evidence="6">
    <location>
        <begin position="74"/>
        <end position="103"/>
    </location>
</feature>
<evidence type="ECO:0000313" key="9">
    <source>
        <dbReference type="Proteomes" id="UP000593567"/>
    </source>
</evidence>
<dbReference type="AlphaFoldDB" id="A0A7J7JUZ2"/>
<evidence type="ECO:0000256" key="4">
    <source>
        <dbReference type="ARBA" id="ARBA00022833"/>
    </source>
</evidence>
<gene>
    <name evidence="8" type="ORF">EB796_011895</name>
</gene>
<dbReference type="InterPro" id="IPR036855">
    <property type="entry name" value="Znf_CCCH_sf"/>
</dbReference>
<feature type="compositionally biased region" description="Low complexity" evidence="6">
    <location>
        <begin position="79"/>
        <end position="102"/>
    </location>
</feature>
<feature type="domain" description="C3H1-type" evidence="7">
    <location>
        <begin position="107"/>
        <end position="135"/>
    </location>
</feature>
<proteinExistence type="predicted"/>
<evidence type="ECO:0000256" key="6">
    <source>
        <dbReference type="SAM" id="MobiDB-lite"/>
    </source>
</evidence>
<evidence type="ECO:0000256" key="3">
    <source>
        <dbReference type="ARBA" id="ARBA00022771"/>
    </source>
</evidence>
<dbReference type="Pfam" id="PF00642">
    <property type="entry name" value="zf-CCCH"/>
    <property type="match status" value="1"/>
</dbReference>
<comment type="caution">
    <text evidence="8">The sequence shown here is derived from an EMBL/GenBank/DDBJ whole genome shotgun (WGS) entry which is preliminary data.</text>
</comment>
<dbReference type="OrthoDB" id="411372at2759"/>
<dbReference type="SUPFAM" id="SSF90229">
    <property type="entry name" value="CCCH zinc finger"/>
    <property type="match status" value="2"/>
</dbReference>
<sequence>MNDQQLSVTVGNSVSAAETSHLTATHERRSSNSTVSPQETQEKDTNESEFISSNPIPRLTLSLTPKVTVSVTPRSNLASSSQQLSSQTSIQIDPSSSNNNNSEKTKYKKMVACKFFFSERGCALGDACRFSHELSMADINPISNNSAPFNSGSAIAKESSQSDSNNPSASASGVVSSNSLSHLPEADKRNRSSLVNKKMDSRPACRFYASGFCKWGNRCGFLHARQVHKPVSSSKNALEEKLSELEDHQLKALRKTEITQLKKRFPKRVDVDEKSYRFIFKSSDPDWPFDVKAINLELCFPDLYPKHIMVAKIYEDDCLPPILSKHICKKMNDWLTDRHMTNQKADKTELVFRPFLRWLDKTMEQLFTTGLTMYKRELAAKAAGLTFVHHTELQVPAGGRQLWDY</sequence>
<keyword evidence="9" id="KW-1185">Reference proteome</keyword>
<evidence type="ECO:0000256" key="2">
    <source>
        <dbReference type="ARBA" id="ARBA00022737"/>
    </source>
</evidence>
<dbReference type="SMART" id="SM00356">
    <property type="entry name" value="ZnF_C3H1"/>
    <property type="match status" value="2"/>
</dbReference>
<evidence type="ECO:0000256" key="5">
    <source>
        <dbReference type="PROSITE-ProRule" id="PRU00723"/>
    </source>
</evidence>
<dbReference type="PANTHER" id="PTHR12547">
    <property type="entry name" value="CCCH ZINC FINGER/TIS11-RELATED"/>
    <property type="match status" value="1"/>
</dbReference>
<keyword evidence="3 5" id="KW-0863">Zinc-finger</keyword>
<feature type="compositionally biased region" description="Polar residues" evidence="6">
    <location>
        <begin position="1"/>
        <end position="23"/>
    </location>
</feature>